<dbReference type="EMBL" id="FN648685">
    <property type="protein sequence ID" value="CBJ26884.1"/>
    <property type="molecule type" value="Genomic_DNA"/>
</dbReference>
<dbReference type="AlphaFoldDB" id="D7G2Q9"/>
<accession>D7G2Q9</accession>
<organism evidence="1 2">
    <name type="scientific">Ectocarpus siliculosus</name>
    <name type="common">Brown alga</name>
    <name type="synonym">Conferva siliculosa</name>
    <dbReference type="NCBI Taxonomy" id="2880"/>
    <lineage>
        <taxon>Eukaryota</taxon>
        <taxon>Sar</taxon>
        <taxon>Stramenopiles</taxon>
        <taxon>Ochrophyta</taxon>
        <taxon>PX clade</taxon>
        <taxon>Phaeophyceae</taxon>
        <taxon>Ectocarpales</taxon>
        <taxon>Ectocarpaceae</taxon>
        <taxon>Ectocarpus</taxon>
    </lineage>
</organism>
<name>D7G2Q9_ECTSI</name>
<evidence type="ECO:0000313" key="2">
    <source>
        <dbReference type="Proteomes" id="UP000002630"/>
    </source>
</evidence>
<dbReference type="Proteomes" id="UP000002630">
    <property type="component" value="Linkage Group LG23"/>
</dbReference>
<gene>
    <name evidence="1" type="ORF">Esi_0048_0110</name>
</gene>
<dbReference type="Gene3D" id="3.10.50.40">
    <property type="match status" value="1"/>
</dbReference>
<dbReference type="GO" id="GO:0003755">
    <property type="term" value="F:peptidyl-prolyl cis-trans isomerase activity"/>
    <property type="evidence" value="ECO:0007669"/>
    <property type="project" value="InterPro"/>
</dbReference>
<reference evidence="1 2" key="1">
    <citation type="journal article" date="2010" name="Nature">
        <title>The Ectocarpus genome and the independent evolution of multicellularity in brown algae.</title>
        <authorList>
            <person name="Cock J.M."/>
            <person name="Sterck L."/>
            <person name="Rouze P."/>
            <person name="Scornet D."/>
            <person name="Allen A.E."/>
            <person name="Amoutzias G."/>
            <person name="Anthouard V."/>
            <person name="Artiguenave F."/>
            <person name="Aury J.M."/>
            <person name="Badger J.H."/>
            <person name="Beszteri B."/>
            <person name="Billiau K."/>
            <person name="Bonnet E."/>
            <person name="Bothwell J.H."/>
            <person name="Bowler C."/>
            <person name="Boyen C."/>
            <person name="Brownlee C."/>
            <person name="Carrano C.J."/>
            <person name="Charrier B."/>
            <person name="Cho G.Y."/>
            <person name="Coelho S.M."/>
            <person name="Collen J."/>
            <person name="Corre E."/>
            <person name="Da Silva C."/>
            <person name="Delage L."/>
            <person name="Delaroque N."/>
            <person name="Dittami S.M."/>
            <person name="Doulbeau S."/>
            <person name="Elias M."/>
            <person name="Farnham G."/>
            <person name="Gachon C.M."/>
            <person name="Gschloessl B."/>
            <person name="Heesch S."/>
            <person name="Jabbari K."/>
            <person name="Jubin C."/>
            <person name="Kawai H."/>
            <person name="Kimura K."/>
            <person name="Kloareg B."/>
            <person name="Kupper F.C."/>
            <person name="Lang D."/>
            <person name="Le Bail A."/>
            <person name="Leblanc C."/>
            <person name="Lerouge P."/>
            <person name="Lohr M."/>
            <person name="Lopez P.J."/>
            <person name="Martens C."/>
            <person name="Maumus F."/>
            <person name="Michel G."/>
            <person name="Miranda-Saavedra D."/>
            <person name="Morales J."/>
            <person name="Moreau H."/>
            <person name="Motomura T."/>
            <person name="Nagasato C."/>
            <person name="Napoli C.A."/>
            <person name="Nelson D.R."/>
            <person name="Nyvall-Collen P."/>
            <person name="Peters A.F."/>
            <person name="Pommier C."/>
            <person name="Potin P."/>
            <person name="Poulain J."/>
            <person name="Quesneville H."/>
            <person name="Read B."/>
            <person name="Rensing S.A."/>
            <person name="Ritter A."/>
            <person name="Rousvoal S."/>
            <person name="Samanta M."/>
            <person name="Samson G."/>
            <person name="Schroeder D.C."/>
            <person name="Segurens B."/>
            <person name="Strittmatter M."/>
            <person name="Tonon T."/>
            <person name="Tregear J.W."/>
            <person name="Valentin K."/>
            <person name="von Dassow P."/>
            <person name="Yamagishi T."/>
            <person name="Van de Peer Y."/>
            <person name="Wincker P."/>
        </authorList>
    </citation>
    <scope>NUCLEOTIDE SEQUENCE [LARGE SCALE GENOMIC DNA]</scope>
    <source>
        <strain evidence="2">Ec32 / CCAP1310/4</strain>
    </source>
</reference>
<keyword evidence="2" id="KW-1185">Reference proteome</keyword>
<dbReference type="EMBL" id="FN649748">
    <property type="protein sequence ID" value="CBJ26884.1"/>
    <property type="molecule type" value="Genomic_DNA"/>
</dbReference>
<dbReference type="InParanoid" id="D7G2Q9"/>
<proteinExistence type="predicted"/>
<keyword evidence="1" id="KW-0413">Isomerase</keyword>
<evidence type="ECO:0000313" key="1">
    <source>
        <dbReference type="EMBL" id="CBJ26884.1"/>
    </source>
</evidence>
<dbReference type="OrthoDB" id="2018663at2759"/>
<protein>
    <submittedName>
        <fullName evidence="1">FKBP-type peptidyl-prolyl cis-trans isomerase</fullName>
    </submittedName>
</protein>
<dbReference type="InterPro" id="IPR046357">
    <property type="entry name" value="PPIase_dom_sf"/>
</dbReference>
<sequence length="253" mass="28121">MAGDLDETKGVTVDLAEYKGGAVTVRVPLIEITEAQVEAALQKSKKPYKLIPVRFVEEGGTKMGHTVIMNWDAKVDGRPVPGAKKENFELEFKEGHPEPWATFATKMAVGMGQMETKVFPATFPEDFEIEGLRGKQALVQAVVKNIARKEVKEPETRSDDEVRAALRVKGEQTVKNRTDKAVDEAVKKFLLSSCNVNADKVLNAVSWAKFGEQSTLDFKWNCIKEKIAVAEGIEPRAVVEFLRDEAEVILMEK</sequence>
<dbReference type="SUPFAM" id="SSF54534">
    <property type="entry name" value="FKBP-like"/>
    <property type="match status" value="1"/>
</dbReference>